<comment type="caution">
    <text evidence="1">The sequence shown here is derived from an EMBL/GenBank/DDBJ whole genome shotgun (WGS) entry which is preliminary data.</text>
</comment>
<dbReference type="AlphaFoldDB" id="S3HL33"/>
<protein>
    <submittedName>
        <fullName evidence="1">Uncharacterized protein</fullName>
    </submittedName>
</protein>
<evidence type="ECO:0000313" key="1">
    <source>
        <dbReference type="EMBL" id="EPE98775.1"/>
    </source>
</evidence>
<evidence type="ECO:0000313" key="2">
    <source>
        <dbReference type="Proteomes" id="UP000014411"/>
    </source>
</evidence>
<reference evidence="1 2" key="1">
    <citation type="journal article" date="2012" name="J. Bacteriol.">
        <title>Genome sequence of Rhizobium grahamii CCGE502, a broad-host-range symbiont with low nodulation competitiveness in Phaseolus vulgaris.</title>
        <authorList>
            <person name="Althabegoiti M.J."/>
            <person name="Lozano L."/>
            <person name="Torres-Tejerizo G."/>
            <person name="Ormeno-Orrillo E."/>
            <person name="Rogel M.A."/>
            <person name="Gonzalez V."/>
            <person name="Martinez-Romero E."/>
        </authorList>
    </citation>
    <scope>NUCLEOTIDE SEQUENCE [LARGE SCALE GENOMIC DNA]</scope>
    <source>
        <strain evidence="1 2">CCGE 502</strain>
    </source>
</reference>
<keyword evidence="2" id="KW-1185">Reference proteome</keyword>
<organism evidence="1 2">
    <name type="scientific">Rhizobium grahamii CCGE 502</name>
    <dbReference type="NCBI Taxonomy" id="990285"/>
    <lineage>
        <taxon>Bacteria</taxon>
        <taxon>Pseudomonadati</taxon>
        <taxon>Pseudomonadota</taxon>
        <taxon>Alphaproteobacteria</taxon>
        <taxon>Hyphomicrobiales</taxon>
        <taxon>Rhizobiaceae</taxon>
        <taxon>Rhizobium/Agrobacterium group</taxon>
        <taxon>Rhizobium</taxon>
    </lineage>
</organism>
<dbReference type="Proteomes" id="UP000014411">
    <property type="component" value="Unassembled WGS sequence"/>
</dbReference>
<name>S3HL33_9HYPH</name>
<gene>
    <name evidence="1" type="ORF">RGCCGE502_10120</name>
</gene>
<dbReference type="RefSeq" id="WP_016554061.1">
    <property type="nucleotide sequence ID" value="NZ_AEYE02000011.1"/>
</dbReference>
<proteinExistence type="predicted"/>
<accession>S3HL33</accession>
<dbReference type="HOGENOM" id="CLU_2247908_0_0_5"/>
<sequence length="104" mass="11139">MTRLCPALKSGGGVDRAAAIHGWRNWRPSLNAVGGPSASNALGRIVNLIVGGSNAFVPMRGFVTEYLRLPQLFQLVSVHQIAAAQVYGRAARRDASRGIRTGKR</sequence>
<dbReference type="EMBL" id="AEYE02000011">
    <property type="protein sequence ID" value="EPE98775.1"/>
    <property type="molecule type" value="Genomic_DNA"/>
</dbReference>